<keyword evidence="6 8" id="KW-0067">ATP-binding</keyword>
<feature type="binding site" evidence="8">
    <location>
        <position position="504"/>
    </location>
    <ligand>
        <name>Zn(2+)</name>
        <dbReference type="ChEBI" id="CHEBI:29105"/>
        <label>1</label>
    </ligand>
</feature>
<evidence type="ECO:0000256" key="4">
    <source>
        <dbReference type="ARBA" id="ARBA00022741"/>
    </source>
</evidence>
<feature type="binding site" evidence="8">
    <location>
        <position position="531"/>
    </location>
    <ligand>
        <name>Zn(2+)</name>
        <dbReference type="ChEBI" id="CHEBI:29105"/>
        <label>2</label>
    </ligand>
</feature>
<dbReference type="SUPFAM" id="SSF48695">
    <property type="entry name" value="Multiheme cytochromes"/>
    <property type="match status" value="1"/>
</dbReference>
<reference evidence="11 12" key="1">
    <citation type="submission" date="2019-07" db="EMBL/GenBank/DDBJ databases">
        <title>Complete Genome Sequence and Methylome Analysis of Arthrobacter luteus NEB113.</title>
        <authorList>
            <person name="Fomenkov A."/>
            <person name="Anton B.P."/>
            <person name="Vincze T."/>
            <person name="Roberts R.J."/>
        </authorList>
    </citation>
    <scope>NUCLEOTIDE SEQUENCE [LARGE SCALE GENOMIC DNA]</scope>
    <source>
        <strain evidence="11 12">NEB113</strain>
    </source>
</reference>
<protein>
    <recommendedName>
        <fullName evidence="8">Probable replication restart protein PriA</fullName>
    </recommendedName>
    <alternativeName>
        <fullName evidence="8">Putative ATP-dependent DNA helicase PriA</fullName>
    </alternativeName>
</protein>
<dbReference type="SUPFAM" id="SSF52540">
    <property type="entry name" value="P-loop containing nucleoside triphosphate hydrolases"/>
    <property type="match status" value="1"/>
</dbReference>
<dbReference type="InterPro" id="IPR005259">
    <property type="entry name" value="PriA"/>
</dbReference>
<dbReference type="Gene3D" id="3.40.50.300">
    <property type="entry name" value="P-loop containing nucleotide triphosphate hydrolases"/>
    <property type="match status" value="1"/>
</dbReference>
<dbReference type="InterPro" id="IPR027417">
    <property type="entry name" value="P-loop_NTPase"/>
</dbReference>
<dbReference type="InterPro" id="IPR041222">
    <property type="entry name" value="PriA_3primeBD"/>
</dbReference>
<feature type="domain" description="Primosomal protein N' 3' DNA-binding" evidence="10">
    <location>
        <begin position="45"/>
        <end position="142"/>
    </location>
</feature>
<keyword evidence="12" id="KW-1185">Reference proteome</keyword>
<feature type="region of interest" description="Disordered" evidence="9">
    <location>
        <begin position="150"/>
        <end position="211"/>
    </location>
</feature>
<dbReference type="EMBL" id="CP041694">
    <property type="protein sequence ID" value="QDP75677.1"/>
    <property type="molecule type" value="Genomic_DNA"/>
</dbReference>
<evidence type="ECO:0000313" key="12">
    <source>
        <dbReference type="Proteomes" id="UP000319068"/>
    </source>
</evidence>
<feature type="binding site" evidence="8">
    <location>
        <position position="501"/>
    </location>
    <ligand>
        <name>Zn(2+)</name>
        <dbReference type="ChEBI" id="CHEBI:29105"/>
        <label>1</label>
    </ligand>
</feature>
<evidence type="ECO:0000256" key="6">
    <source>
        <dbReference type="ARBA" id="ARBA00022840"/>
    </source>
</evidence>
<feature type="binding site" evidence="8">
    <location>
        <position position="513"/>
    </location>
    <ligand>
        <name>Zn(2+)</name>
        <dbReference type="ChEBI" id="CHEBI:29105"/>
        <label>2</label>
    </ligand>
</feature>
<evidence type="ECO:0000256" key="7">
    <source>
        <dbReference type="ARBA" id="ARBA00023125"/>
    </source>
</evidence>
<evidence type="ECO:0000256" key="1">
    <source>
        <dbReference type="ARBA" id="ARBA00022515"/>
    </source>
</evidence>
<keyword evidence="7 8" id="KW-0238">DNA-binding</keyword>
<comment type="subunit">
    <text evidence="8">Component of the replication restart primosome.</text>
</comment>
<feature type="binding site" evidence="8">
    <location>
        <position position="540"/>
    </location>
    <ligand>
        <name>Zn(2+)</name>
        <dbReference type="ChEBI" id="CHEBI:29105"/>
        <label>1</label>
    </ligand>
</feature>
<feature type="compositionally biased region" description="Basic and acidic residues" evidence="9">
    <location>
        <begin position="262"/>
        <end position="275"/>
    </location>
</feature>
<evidence type="ECO:0000256" key="2">
    <source>
        <dbReference type="ARBA" id="ARBA00022705"/>
    </source>
</evidence>
<feature type="compositionally biased region" description="Low complexity" evidence="9">
    <location>
        <begin position="153"/>
        <end position="187"/>
    </location>
</feature>
<comment type="caution">
    <text evidence="8">As this protein does not have any detectable helicase domains, it probably does not have helicase activity.</text>
</comment>
<evidence type="ECO:0000256" key="3">
    <source>
        <dbReference type="ARBA" id="ARBA00022723"/>
    </source>
</evidence>
<comment type="similarity">
    <text evidence="8">Belongs to the helicase family. PriA subfamily.</text>
</comment>
<comment type="function">
    <text evidence="8">Initiates the restart of stalled replication forks, which reloads the replicative helicase on sites other than the origin of replication. Recognizes and binds to abandoned replication forks and remodels them to uncover a helicase loading site. Promotes assembly of the primosome at these replication forks.</text>
</comment>
<keyword evidence="1 8" id="KW-0639">Primosome</keyword>
<proteinExistence type="inferred from homology"/>
<evidence type="ECO:0000256" key="8">
    <source>
        <dbReference type="HAMAP-Rule" id="MF_00983"/>
    </source>
</evidence>
<feature type="region of interest" description="Disordered" evidence="9">
    <location>
        <begin position="1"/>
        <end position="32"/>
    </location>
</feature>
<keyword evidence="2 8" id="KW-0235">DNA replication</keyword>
<dbReference type="RefSeq" id="WP_137280469.1">
    <property type="nucleotide sequence ID" value="NZ_BSTG01000004.1"/>
</dbReference>
<evidence type="ECO:0000256" key="5">
    <source>
        <dbReference type="ARBA" id="ARBA00022833"/>
    </source>
</evidence>
<dbReference type="HAMAP" id="MF_00983">
    <property type="entry name" value="PriA"/>
    <property type="match status" value="1"/>
</dbReference>
<feature type="binding site" evidence="8">
    <location>
        <position position="528"/>
    </location>
    <ligand>
        <name>Zn(2+)</name>
        <dbReference type="ChEBI" id="CHEBI:29105"/>
        <label>2</label>
    </ligand>
</feature>
<accession>A0ABX5XHQ4</accession>
<sequence>MSEREDTSRAVQDTLLTVAPAAPRRGPAPPASHQIAAHLPVARLALDLAPPHLDRPFDYLVPATMSDDARPGVRVKVRFAGRDVDGYVLERLDRSDHDGRLLPLRRVVSAEPVLAPAVARLARAVADHYAGTLSDVLRLAVPPRHARAEQSFAARTAPGAVPAPGTAPAGDAPVATSAGAVAAEAAPAGPPVDEPVPAPAEPVPGSVPAAARAPHQESVWAPYRAGAAFLAHVAGGGSPRAVWTALPGLAPPAPEAVPEVVPEGRRGGGRSRKEPDALPVTHWAAAVAEAVLAARSGGRGALVVVPDARDVDQVCAALAAAGLPAWDAATGGEVVRLTADEGPAPRYRAFLAVLHGDARVVVGTRAAAFAPVVDLGLVVCWNDGEDTLAEPRAPYPHAREVLALRSDQQGAAFLLGSHGRTVAAHALVVRGWAHELAAPRDVVRARAPRVRALTSVELAAEGPGAAARIPTAAWRTARAALEQGPVLVQVPRSGYVPVVACARCRTPARCTVCHGPLALSGPQATPQCAWCGALAGGWSCAECHWTGLRSVRVGSQRTAEELGRAFAGVPVQVSGAAAAGGVLGAVSARPALVVATPGAEPVAAGGYAAALLLDAAVSTAHVGLDVAQDALARWLAAAALVRPATEGGQVLLVGDAAPAPTNALVRWDPALLADRELDERVELSLPPAVRVAAVTGDRPAVAAVLGRVALAGPETVLGPVEVAASPRGRGADGADGAAPGLVDAPPVRAVVRVPVRDGRRLARELGASVAVRSARREPGSVRVELDPKEIL</sequence>
<feature type="binding site" evidence="8">
    <location>
        <position position="543"/>
    </location>
    <ligand>
        <name>Zn(2+)</name>
        <dbReference type="ChEBI" id="CHEBI:29105"/>
        <label>1</label>
    </ligand>
</feature>
<dbReference type="Gene3D" id="3.40.1440.60">
    <property type="entry name" value="PriA, 3(prime) DNA-binding domain"/>
    <property type="match status" value="1"/>
</dbReference>
<comment type="cofactor">
    <cofactor evidence="8">
        <name>Zn(2+)</name>
        <dbReference type="ChEBI" id="CHEBI:29105"/>
    </cofactor>
    <text evidence="8">Binds 2 zinc ions per subunit.</text>
</comment>
<feature type="binding site" evidence="8">
    <location>
        <position position="510"/>
    </location>
    <ligand>
        <name>Zn(2+)</name>
        <dbReference type="ChEBI" id="CHEBI:29105"/>
        <label>2</label>
    </ligand>
</feature>
<evidence type="ECO:0000259" key="10">
    <source>
        <dbReference type="Pfam" id="PF17764"/>
    </source>
</evidence>
<keyword evidence="4 8" id="KW-0547">Nucleotide-binding</keyword>
<evidence type="ECO:0000256" key="9">
    <source>
        <dbReference type="SAM" id="MobiDB-lite"/>
    </source>
</evidence>
<dbReference type="PANTHER" id="PTHR30580">
    <property type="entry name" value="PRIMOSOMAL PROTEIN N"/>
    <property type="match status" value="1"/>
</dbReference>
<keyword evidence="5 8" id="KW-0862">Zinc</keyword>
<dbReference type="Pfam" id="PF17764">
    <property type="entry name" value="PriA_3primeBD"/>
    <property type="match status" value="1"/>
</dbReference>
<keyword evidence="3 8" id="KW-0479">Metal-binding</keyword>
<gene>
    <name evidence="8" type="primary">priA</name>
    <name evidence="11" type="ORF">FOG94_11570</name>
</gene>
<feature type="compositionally biased region" description="Pro residues" evidence="9">
    <location>
        <begin position="188"/>
        <end position="202"/>
    </location>
</feature>
<organism evidence="11 12">
    <name type="scientific">Cellulosimicrobium cellulans</name>
    <name type="common">Arthrobacter luteus</name>
    <dbReference type="NCBI Taxonomy" id="1710"/>
    <lineage>
        <taxon>Bacteria</taxon>
        <taxon>Bacillati</taxon>
        <taxon>Actinomycetota</taxon>
        <taxon>Actinomycetes</taxon>
        <taxon>Micrococcales</taxon>
        <taxon>Promicromonosporaceae</taxon>
        <taxon>Cellulosimicrobium</taxon>
    </lineage>
</organism>
<evidence type="ECO:0000313" key="11">
    <source>
        <dbReference type="EMBL" id="QDP75677.1"/>
    </source>
</evidence>
<dbReference type="Proteomes" id="UP000319068">
    <property type="component" value="Chromosome"/>
</dbReference>
<dbReference type="InterPro" id="IPR042115">
    <property type="entry name" value="PriA_3primeBD_sf"/>
</dbReference>
<feature type="region of interest" description="Disordered" evidence="9">
    <location>
        <begin position="254"/>
        <end position="275"/>
    </location>
</feature>
<dbReference type="PANTHER" id="PTHR30580:SF0">
    <property type="entry name" value="PRIMOSOMAL PROTEIN N"/>
    <property type="match status" value="1"/>
</dbReference>
<name>A0ABX5XHQ4_CELCE</name>
<dbReference type="InterPro" id="IPR036280">
    <property type="entry name" value="Multihaem_cyt_sf"/>
</dbReference>